<comment type="subcellular location">
    <subcellularLocation>
        <location evidence="1">Cell membrane</location>
        <topology evidence="1">Multi-pass membrane protein</topology>
    </subcellularLocation>
</comment>
<dbReference type="GO" id="GO:0004888">
    <property type="term" value="F:transmembrane signaling receptor activity"/>
    <property type="evidence" value="ECO:0007669"/>
    <property type="project" value="InterPro"/>
</dbReference>
<feature type="transmembrane region" description="Helical" evidence="11">
    <location>
        <begin position="286"/>
        <end position="308"/>
    </location>
</feature>
<evidence type="ECO:0000259" key="13">
    <source>
        <dbReference type="PROSITE" id="PS50885"/>
    </source>
</evidence>
<keyword evidence="5 11" id="KW-1133">Transmembrane helix</keyword>
<evidence type="ECO:0000256" key="11">
    <source>
        <dbReference type="SAM" id="Phobius"/>
    </source>
</evidence>
<dbReference type="Pfam" id="PF02743">
    <property type="entry name" value="dCache_1"/>
    <property type="match status" value="1"/>
</dbReference>
<evidence type="ECO:0000256" key="3">
    <source>
        <dbReference type="ARBA" id="ARBA00022481"/>
    </source>
</evidence>
<dbReference type="InterPro" id="IPR003660">
    <property type="entry name" value="HAMP_dom"/>
</dbReference>
<evidence type="ECO:0000256" key="10">
    <source>
        <dbReference type="SAM" id="MobiDB-lite"/>
    </source>
</evidence>
<dbReference type="Pfam" id="PF00015">
    <property type="entry name" value="MCPsignal"/>
    <property type="match status" value="1"/>
</dbReference>
<accession>A0A1H2FDX9</accession>
<evidence type="ECO:0000313" key="15">
    <source>
        <dbReference type="Proteomes" id="UP000243063"/>
    </source>
</evidence>
<gene>
    <name evidence="14" type="ORF">SAMN05216580_1143</name>
</gene>
<dbReference type="CDD" id="cd12912">
    <property type="entry name" value="PDC2_MCP_like"/>
    <property type="match status" value="1"/>
</dbReference>
<evidence type="ECO:0000256" key="1">
    <source>
        <dbReference type="ARBA" id="ARBA00004651"/>
    </source>
</evidence>
<dbReference type="InterPro" id="IPR004090">
    <property type="entry name" value="Chemotax_Me-accpt_rcpt"/>
</dbReference>
<dbReference type="RefSeq" id="WP_157718974.1">
    <property type="nucleotide sequence ID" value="NZ_LT629780.1"/>
</dbReference>
<dbReference type="EMBL" id="LT629780">
    <property type="protein sequence ID" value="SDU05168.1"/>
    <property type="molecule type" value="Genomic_DNA"/>
</dbReference>
<evidence type="ECO:0000256" key="6">
    <source>
        <dbReference type="ARBA" id="ARBA00023136"/>
    </source>
</evidence>
<dbReference type="CDD" id="cd06225">
    <property type="entry name" value="HAMP"/>
    <property type="match status" value="1"/>
</dbReference>
<organism evidence="14 15">
    <name type="scientific">Geopseudomonas guangdongensis</name>
    <dbReference type="NCBI Taxonomy" id="1245526"/>
    <lineage>
        <taxon>Bacteria</taxon>
        <taxon>Pseudomonadati</taxon>
        <taxon>Pseudomonadota</taxon>
        <taxon>Gammaproteobacteria</taxon>
        <taxon>Pseudomonadales</taxon>
        <taxon>Pseudomonadaceae</taxon>
        <taxon>Geopseudomonas</taxon>
    </lineage>
</organism>
<dbReference type="PANTHER" id="PTHR43531:SF14">
    <property type="entry name" value="METHYL-ACCEPTING CHEMOTAXIS PROTEIN I-RELATED"/>
    <property type="match status" value="1"/>
</dbReference>
<keyword evidence="7 9" id="KW-0807">Transducer</keyword>
<keyword evidence="6 11" id="KW-0472">Membrane</keyword>
<dbReference type="CDD" id="cd11386">
    <property type="entry name" value="MCP_signal"/>
    <property type="match status" value="1"/>
</dbReference>
<dbReference type="CDD" id="cd12914">
    <property type="entry name" value="PDC1_DGC_like"/>
    <property type="match status" value="1"/>
</dbReference>
<keyword evidence="4 11" id="KW-0812">Transmembrane</keyword>
<reference evidence="15" key="1">
    <citation type="submission" date="2016-10" db="EMBL/GenBank/DDBJ databases">
        <authorList>
            <person name="Varghese N."/>
            <person name="Submissions S."/>
        </authorList>
    </citation>
    <scope>NUCLEOTIDE SEQUENCE [LARGE SCALE GENOMIC DNA]</scope>
    <source>
        <strain evidence="15">CCTCC 2012022</strain>
    </source>
</reference>
<feature type="transmembrane region" description="Helical" evidence="11">
    <location>
        <begin position="12"/>
        <end position="32"/>
    </location>
</feature>
<dbReference type="GO" id="GO:0006935">
    <property type="term" value="P:chemotaxis"/>
    <property type="evidence" value="ECO:0007669"/>
    <property type="project" value="InterPro"/>
</dbReference>
<dbReference type="FunFam" id="1.10.287.950:FF:000001">
    <property type="entry name" value="Methyl-accepting chemotaxis sensory transducer"/>
    <property type="match status" value="1"/>
</dbReference>
<sequence length="641" mass="68080">MKLKLTLSQRILAAVVAPLVAIFAILGGLITVQLNDSVPALIEDGSRAQVEARGDEVSRWLGGYQRWLGLLAQDSELRDGRELAAYQAWLAQRHKGDAAIETLFFANRDGLAITHDGKAPNVREREYFRKLVVEGSAERVLANPVLSLVTGRPVAVMAEVVTDARGERIGLVAMALSMDELSRMASGLEMGAGSYGWVVDGNGMLVAHPSPEARMKINVTAADQHGYRGLDAHGQRFVRGEAGIGGILNPQGEAMTMIWSPISGTPNWTVGVSVPDSTFTAATRSLLWGVGLVIGLSLLIIVVLNTVVTRRLLRPISHTARAMEDIARGEGDLTRRLQVSSNDELGELARQFNAFVERMQGTLKEVRKSTYAVLDGSQQVSQGAEELAARTEQLAANLQETSASMEEITSTVSHTTESASQANQLASGAAHITRQGSEAMQQVGSTMGEINESAGRIGDIISMIDSIAFQTNILALNASVEAARAGEHGRGFAVVAQEVRTLASRAGAAAQEIRALIDTSVGHTRQGTQIVQKAGGTMREILDSVTRVSDVIAEISSSAREQSAGIGQINTAVAEMDAMTQANAAMVQQSSSAAQQMRESALRLGELVDGFILGDEEPAAGGNRNGAPQTATRPSRSVEFG</sequence>
<dbReference type="AlphaFoldDB" id="A0A1H2FDX9"/>
<dbReference type="GO" id="GO:0007165">
    <property type="term" value="P:signal transduction"/>
    <property type="evidence" value="ECO:0007669"/>
    <property type="project" value="UniProtKB-KW"/>
</dbReference>
<dbReference type="InterPro" id="IPR004089">
    <property type="entry name" value="MCPsignal_dom"/>
</dbReference>
<dbReference type="Pfam" id="PF00672">
    <property type="entry name" value="HAMP"/>
    <property type="match status" value="1"/>
</dbReference>
<feature type="domain" description="HAMP" evidence="13">
    <location>
        <begin position="310"/>
        <end position="364"/>
    </location>
</feature>
<dbReference type="PANTHER" id="PTHR43531">
    <property type="entry name" value="PROTEIN ICFG"/>
    <property type="match status" value="1"/>
</dbReference>
<dbReference type="PRINTS" id="PR00260">
    <property type="entry name" value="CHEMTRNSDUCR"/>
</dbReference>
<feature type="region of interest" description="Disordered" evidence="10">
    <location>
        <begin position="615"/>
        <end position="641"/>
    </location>
</feature>
<evidence type="ECO:0000313" key="14">
    <source>
        <dbReference type="EMBL" id="SDU05168.1"/>
    </source>
</evidence>
<dbReference type="OrthoDB" id="2489132at2"/>
<dbReference type="PROSITE" id="PS50111">
    <property type="entry name" value="CHEMOTAXIS_TRANSDUC_2"/>
    <property type="match status" value="1"/>
</dbReference>
<evidence type="ECO:0000256" key="4">
    <source>
        <dbReference type="ARBA" id="ARBA00022692"/>
    </source>
</evidence>
<comment type="similarity">
    <text evidence="8">Belongs to the methyl-accepting chemotaxis (MCP) protein family.</text>
</comment>
<feature type="compositionally biased region" description="Polar residues" evidence="10">
    <location>
        <begin position="626"/>
        <end position="635"/>
    </location>
</feature>
<dbReference type="PROSITE" id="PS50885">
    <property type="entry name" value="HAMP"/>
    <property type="match status" value="1"/>
</dbReference>
<evidence type="ECO:0000256" key="5">
    <source>
        <dbReference type="ARBA" id="ARBA00022989"/>
    </source>
</evidence>
<dbReference type="SUPFAM" id="SSF58104">
    <property type="entry name" value="Methyl-accepting chemotaxis protein (MCP) signaling domain"/>
    <property type="match status" value="1"/>
</dbReference>
<keyword evidence="2" id="KW-1003">Cell membrane</keyword>
<dbReference type="Gene3D" id="1.10.287.950">
    <property type="entry name" value="Methyl-accepting chemotaxis protein"/>
    <property type="match status" value="1"/>
</dbReference>
<keyword evidence="3" id="KW-0488">Methylation</keyword>
<evidence type="ECO:0000259" key="12">
    <source>
        <dbReference type="PROSITE" id="PS50111"/>
    </source>
</evidence>
<dbReference type="Proteomes" id="UP000243063">
    <property type="component" value="Chromosome I"/>
</dbReference>
<evidence type="ECO:0000256" key="7">
    <source>
        <dbReference type="ARBA" id="ARBA00023224"/>
    </source>
</evidence>
<dbReference type="SMART" id="SM00304">
    <property type="entry name" value="HAMP"/>
    <property type="match status" value="1"/>
</dbReference>
<feature type="domain" description="Methyl-accepting transducer" evidence="12">
    <location>
        <begin position="369"/>
        <end position="598"/>
    </location>
</feature>
<dbReference type="InterPro" id="IPR051310">
    <property type="entry name" value="MCP_chemotaxis"/>
</dbReference>
<protein>
    <submittedName>
        <fullName evidence="14">Methyl-accepting chemotaxis sensory transducer with Cache sensor</fullName>
    </submittedName>
</protein>
<keyword evidence="15" id="KW-1185">Reference proteome</keyword>
<evidence type="ECO:0000256" key="9">
    <source>
        <dbReference type="PROSITE-ProRule" id="PRU00284"/>
    </source>
</evidence>
<name>A0A1H2FDX9_9GAMM</name>
<dbReference type="SMART" id="SM00283">
    <property type="entry name" value="MA"/>
    <property type="match status" value="1"/>
</dbReference>
<proteinExistence type="inferred from homology"/>
<dbReference type="STRING" id="1245526.SAMN05216580_1143"/>
<dbReference type="GO" id="GO:0005886">
    <property type="term" value="C:plasma membrane"/>
    <property type="evidence" value="ECO:0007669"/>
    <property type="project" value="UniProtKB-SubCell"/>
</dbReference>
<evidence type="ECO:0000256" key="2">
    <source>
        <dbReference type="ARBA" id="ARBA00022475"/>
    </source>
</evidence>
<dbReference type="InterPro" id="IPR033479">
    <property type="entry name" value="dCache_1"/>
</dbReference>
<dbReference type="Gene3D" id="3.30.450.20">
    <property type="entry name" value="PAS domain"/>
    <property type="match status" value="1"/>
</dbReference>
<evidence type="ECO:0000256" key="8">
    <source>
        <dbReference type="ARBA" id="ARBA00029447"/>
    </source>
</evidence>